<dbReference type="InterPro" id="IPR000433">
    <property type="entry name" value="Znf_ZZ"/>
</dbReference>
<dbReference type="Gene3D" id="3.30.60.90">
    <property type="match status" value="1"/>
</dbReference>
<evidence type="ECO:0000256" key="3">
    <source>
        <dbReference type="ARBA" id="ARBA00022490"/>
    </source>
</evidence>
<feature type="domain" description="UBA" evidence="10">
    <location>
        <begin position="433"/>
        <end position="478"/>
    </location>
</feature>
<evidence type="ECO:0000259" key="10">
    <source>
        <dbReference type="PROSITE" id="PS50030"/>
    </source>
</evidence>
<proteinExistence type="predicted"/>
<feature type="compositionally biased region" description="Polar residues" evidence="9">
    <location>
        <begin position="344"/>
        <end position="361"/>
    </location>
</feature>
<evidence type="ECO:0000256" key="4">
    <source>
        <dbReference type="ARBA" id="ARBA00022723"/>
    </source>
</evidence>
<keyword evidence="5 8" id="KW-0863">Zinc-finger</keyword>
<dbReference type="InterPro" id="IPR043145">
    <property type="entry name" value="Znf_ZZ_sf"/>
</dbReference>
<dbReference type="SMART" id="SM00666">
    <property type="entry name" value="PB1"/>
    <property type="match status" value="1"/>
</dbReference>
<dbReference type="RefSeq" id="XP_013792675.1">
    <property type="nucleotide sequence ID" value="XM_013937221.2"/>
</dbReference>
<dbReference type="PROSITE" id="PS01357">
    <property type="entry name" value="ZF_ZZ_1"/>
    <property type="match status" value="1"/>
</dbReference>
<gene>
    <name evidence="14 15" type="primary">LOC106476575</name>
</gene>
<dbReference type="Gene3D" id="1.10.8.10">
    <property type="entry name" value="DNA helicase RuvA subunit, C-terminal domain"/>
    <property type="match status" value="1"/>
</dbReference>
<name>A0ABM1C1N8_LIMPO</name>
<dbReference type="PROSITE" id="PS50030">
    <property type="entry name" value="UBA"/>
    <property type="match status" value="1"/>
</dbReference>
<protein>
    <submittedName>
        <fullName evidence="14 15">Sequestosome-1-like</fullName>
    </submittedName>
</protein>
<dbReference type="InterPro" id="IPR052260">
    <property type="entry name" value="Autophagy_Rcpt_SigReg"/>
</dbReference>
<evidence type="ECO:0000256" key="2">
    <source>
        <dbReference type="ARBA" id="ARBA00004496"/>
    </source>
</evidence>
<dbReference type="PROSITE" id="PS50135">
    <property type="entry name" value="ZF_ZZ_2"/>
    <property type="match status" value="1"/>
</dbReference>
<keyword evidence="4" id="KW-0479">Metal-binding</keyword>
<dbReference type="Pfam" id="PF16577">
    <property type="entry name" value="UBA_5"/>
    <property type="match status" value="1"/>
</dbReference>
<feature type="region of interest" description="Disordered" evidence="9">
    <location>
        <begin position="286"/>
        <end position="433"/>
    </location>
</feature>
<evidence type="ECO:0000256" key="5">
    <source>
        <dbReference type="ARBA" id="ARBA00022771"/>
    </source>
</evidence>
<dbReference type="SUPFAM" id="SSF46934">
    <property type="entry name" value="UBA-like"/>
    <property type="match status" value="1"/>
</dbReference>
<accession>A0ABM1C1N8</accession>
<feature type="compositionally biased region" description="Basic and acidic residues" evidence="9">
    <location>
        <begin position="405"/>
        <end position="414"/>
    </location>
</feature>
<dbReference type="Proteomes" id="UP000694941">
    <property type="component" value="Unplaced"/>
</dbReference>
<dbReference type="CDD" id="cd14320">
    <property type="entry name" value="UBA_SQSTM"/>
    <property type="match status" value="1"/>
</dbReference>
<evidence type="ECO:0000313" key="13">
    <source>
        <dbReference type="Proteomes" id="UP000694941"/>
    </source>
</evidence>
<evidence type="ECO:0000259" key="11">
    <source>
        <dbReference type="PROSITE" id="PS50135"/>
    </source>
</evidence>
<sequence length="481" mass="53703">MVLTIKAFYQKEGTEKTEIRRFLTTEGVFNSYTNLCEKISKVFPQLTGKAIHLAWRDSEGDEIIMSSDEELAEAIAQAENDLLKVHIYLNVKDEPSMKKQSGGEKVVHPNVTCDKCDKQVKGYRYKCLRCNDFDLCEDCHAQDAHPGHDMIKITSPVQHSPWFFPGWQKLWHHIMGPQAFQGAWGGFGRHGRGFRCDKGRKWGPQRKAHPNRDGATNAETSDDNKRTEEEEDVTMAAAQQGAEYLYSIGNKVAAMLDPLGIDVLVDVEHSDGERERCGTLQEENFEKQDRKRVQEKQQEKDKCQKQSSSGSGKEILAELTTKDEDLCKNPADDVSSVKSDEKVATSSQKKTTVGNVGLFSSKSEDTPVQDKQPSEEGKVQEGNPDNDVGWTLVTEDSLVEARTQSSHEKNKSEEPASQAPSVQPQDTRTKEVIQNPKVTKALNQMISMGFSNDGGWLTRLLEAKNGDISAVLDALQPSRAN</sequence>
<keyword evidence="3" id="KW-0963">Cytoplasm</keyword>
<organism evidence="13 15">
    <name type="scientific">Limulus polyphemus</name>
    <name type="common">Atlantic horseshoe crab</name>
    <dbReference type="NCBI Taxonomy" id="6850"/>
    <lineage>
        <taxon>Eukaryota</taxon>
        <taxon>Metazoa</taxon>
        <taxon>Ecdysozoa</taxon>
        <taxon>Arthropoda</taxon>
        <taxon>Chelicerata</taxon>
        <taxon>Merostomata</taxon>
        <taxon>Xiphosura</taxon>
        <taxon>Limulidae</taxon>
        <taxon>Limulus</taxon>
    </lineage>
</organism>
<dbReference type="PANTHER" id="PTHR15090:SF0">
    <property type="entry name" value="SEQUESTOSOME-1"/>
    <property type="match status" value="1"/>
</dbReference>
<dbReference type="CDD" id="cd02340">
    <property type="entry name" value="ZZ_NBR1_like"/>
    <property type="match status" value="1"/>
</dbReference>
<dbReference type="InterPro" id="IPR033741">
    <property type="entry name" value="SQSTM_UBA"/>
</dbReference>
<reference evidence="14 15" key="1">
    <citation type="submission" date="2025-05" db="UniProtKB">
        <authorList>
            <consortium name="RefSeq"/>
        </authorList>
    </citation>
    <scope>IDENTIFICATION</scope>
    <source>
        <tissue evidence="14 15">Muscle</tissue>
    </source>
</reference>
<dbReference type="InterPro" id="IPR000270">
    <property type="entry name" value="PB1_dom"/>
</dbReference>
<keyword evidence="7" id="KW-0539">Nucleus</keyword>
<evidence type="ECO:0000256" key="9">
    <source>
        <dbReference type="SAM" id="MobiDB-lite"/>
    </source>
</evidence>
<dbReference type="PANTHER" id="PTHR15090">
    <property type="entry name" value="SEQUESTOSOME 1-RELATED"/>
    <property type="match status" value="1"/>
</dbReference>
<dbReference type="PROSITE" id="PS51745">
    <property type="entry name" value="PB1"/>
    <property type="match status" value="1"/>
</dbReference>
<dbReference type="SUPFAM" id="SSF54277">
    <property type="entry name" value="CAD &amp; PB1 domains"/>
    <property type="match status" value="1"/>
</dbReference>
<dbReference type="InterPro" id="IPR009060">
    <property type="entry name" value="UBA-like_sf"/>
</dbReference>
<dbReference type="RefSeq" id="XP_013792674.1">
    <property type="nucleotide sequence ID" value="XM_013937220.2"/>
</dbReference>
<evidence type="ECO:0000256" key="1">
    <source>
        <dbReference type="ARBA" id="ARBA00004123"/>
    </source>
</evidence>
<feature type="region of interest" description="Disordered" evidence="9">
    <location>
        <begin position="196"/>
        <end position="232"/>
    </location>
</feature>
<dbReference type="Gene3D" id="3.10.20.90">
    <property type="entry name" value="Phosphatidylinositol 3-kinase Catalytic Subunit, Chain A, domain 1"/>
    <property type="match status" value="1"/>
</dbReference>
<evidence type="ECO:0000259" key="12">
    <source>
        <dbReference type="PROSITE" id="PS51745"/>
    </source>
</evidence>
<feature type="compositionally biased region" description="Basic and acidic residues" evidence="9">
    <location>
        <begin position="286"/>
        <end position="304"/>
    </location>
</feature>
<keyword evidence="13" id="KW-1185">Reference proteome</keyword>
<evidence type="ECO:0000313" key="15">
    <source>
        <dbReference type="RefSeq" id="XP_013792675.1"/>
    </source>
</evidence>
<evidence type="ECO:0000256" key="6">
    <source>
        <dbReference type="ARBA" id="ARBA00022833"/>
    </source>
</evidence>
<dbReference type="SUPFAM" id="SSF57850">
    <property type="entry name" value="RING/U-box"/>
    <property type="match status" value="1"/>
</dbReference>
<feature type="domain" description="PB1" evidence="12">
    <location>
        <begin position="2"/>
        <end position="90"/>
    </location>
</feature>
<dbReference type="InterPro" id="IPR053793">
    <property type="entry name" value="PB1-like"/>
</dbReference>
<dbReference type="GeneID" id="106476575"/>
<feature type="compositionally biased region" description="Basic and acidic residues" evidence="9">
    <location>
        <begin position="320"/>
        <end position="331"/>
    </location>
</feature>
<dbReference type="SMART" id="SM00165">
    <property type="entry name" value="UBA"/>
    <property type="match status" value="1"/>
</dbReference>
<dbReference type="Pfam" id="PF00564">
    <property type="entry name" value="PB1"/>
    <property type="match status" value="1"/>
</dbReference>
<keyword evidence="6" id="KW-0862">Zinc</keyword>
<evidence type="ECO:0000313" key="14">
    <source>
        <dbReference type="RefSeq" id="XP_013792674.1"/>
    </source>
</evidence>
<feature type="domain" description="ZZ-type" evidence="11">
    <location>
        <begin position="108"/>
        <end position="158"/>
    </location>
</feature>
<dbReference type="SMART" id="SM00291">
    <property type="entry name" value="ZnF_ZZ"/>
    <property type="match status" value="1"/>
</dbReference>
<evidence type="ECO:0000256" key="7">
    <source>
        <dbReference type="ARBA" id="ARBA00023242"/>
    </source>
</evidence>
<evidence type="ECO:0000256" key="8">
    <source>
        <dbReference type="PROSITE-ProRule" id="PRU00228"/>
    </source>
</evidence>
<dbReference type="InterPro" id="IPR015940">
    <property type="entry name" value="UBA"/>
</dbReference>
<comment type="subcellular location">
    <subcellularLocation>
        <location evidence="2">Cytoplasm</location>
    </subcellularLocation>
    <subcellularLocation>
        <location evidence="1">Nucleus</location>
    </subcellularLocation>
</comment>
<dbReference type="Pfam" id="PF00569">
    <property type="entry name" value="ZZ"/>
    <property type="match status" value="1"/>
</dbReference>